<keyword evidence="3" id="KW-1185">Reference proteome</keyword>
<name>A0A3R9NZK7_9BACT</name>
<reference evidence="2 3" key="1">
    <citation type="submission" date="2018-12" db="EMBL/GenBank/DDBJ databases">
        <title>Sequencing of bacterial isolates from soil warming experiment in Harvard Forest, Massachusetts, USA.</title>
        <authorList>
            <person name="Deangelis K."/>
        </authorList>
    </citation>
    <scope>NUCLEOTIDE SEQUENCE [LARGE SCALE GENOMIC DNA]</scope>
    <source>
        <strain evidence="2 3">EB153</strain>
    </source>
</reference>
<gene>
    <name evidence="2" type="ORF">EDE15_3052</name>
</gene>
<organism evidence="2 3">
    <name type="scientific">Edaphobacter aggregans</name>
    <dbReference type="NCBI Taxonomy" id="570835"/>
    <lineage>
        <taxon>Bacteria</taxon>
        <taxon>Pseudomonadati</taxon>
        <taxon>Acidobacteriota</taxon>
        <taxon>Terriglobia</taxon>
        <taxon>Terriglobales</taxon>
        <taxon>Acidobacteriaceae</taxon>
        <taxon>Edaphobacter</taxon>
    </lineage>
</organism>
<proteinExistence type="predicted"/>
<comment type="caution">
    <text evidence="2">The sequence shown here is derived from an EMBL/GenBank/DDBJ whole genome shotgun (WGS) entry which is preliminary data.</text>
</comment>
<dbReference type="AlphaFoldDB" id="A0A3R9NZK7"/>
<evidence type="ECO:0000313" key="3">
    <source>
        <dbReference type="Proteomes" id="UP000269669"/>
    </source>
</evidence>
<keyword evidence="1" id="KW-0732">Signal</keyword>
<feature type="chain" id="PRO_5018784533" evidence="1">
    <location>
        <begin position="23"/>
        <end position="175"/>
    </location>
</feature>
<protein>
    <submittedName>
        <fullName evidence="2">Uncharacterized protein</fullName>
    </submittedName>
</protein>
<accession>A0A3R9NZK7</accession>
<evidence type="ECO:0000313" key="2">
    <source>
        <dbReference type="EMBL" id="RSL17517.1"/>
    </source>
</evidence>
<sequence>MQSPHRLFSFVILLVASTLAHADSLLVGTNLASASHGNVVLCPGSECQSVEQQFTLLTPVVIDDIKISITGPIDFPNPNVSFSVGFGNQLGAVTSVGAGALPFSSNQSPPITEVFDLNNLNISLAAGTYYLEIAGGNVAMDEAPPVMTTTRSLARFSSVTPQRQAATFPTAGKLT</sequence>
<feature type="signal peptide" evidence="1">
    <location>
        <begin position="1"/>
        <end position="22"/>
    </location>
</feature>
<dbReference type="RefSeq" id="WP_125485999.1">
    <property type="nucleotide sequence ID" value="NZ_RSDW01000001.1"/>
</dbReference>
<dbReference type="EMBL" id="RSDW01000001">
    <property type="protein sequence ID" value="RSL17517.1"/>
    <property type="molecule type" value="Genomic_DNA"/>
</dbReference>
<evidence type="ECO:0000256" key="1">
    <source>
        <dbReference type="SAM" id="SignalP"/>
    </source>
</evidence>
<dbReference type="Proteomes" id="UP000269669">
    <property type="component" value="Unassembled WGS sequence"/>
</dbReference>